<keyword evidence="4" id="KW-0813">Transport</keyword>
<dbReference type="EMBL" id="GBYB01010696">
    <property type="protein sequence ID" value="JAG80463.1"/>
    <property type="molecule type" value="Transcribed_RNA"/>
</dbReference>
<evidence type="ECO:0000256" key="3">
    <source>
        <dbReference type="ARBA" id="ARBA00020978"/>
    </source>
</evidence>
<evidence type="ECO:0000313" key="8">
    <source>
        <dbReference type="EMBL" id="JAG80463.1"/>
    </source>
</evidence>
<keyword evidence="7" id="KW-0472">Membrane</keyword>
<evidence type="ECO:0000256" key="4">
    <source>
        <dbReference type="ARBA" id="ARBA00022448"/>
    </source>
</evidence>
<dbReference type="GO" id="GO:0000139">
    <property type="term" value="C:Golgi membrane"/>
    <property type="evidence" value="ECO:0007669"/>
    <property type="project" value="UniProtKB-SubCell"/>
</dbReference>
<accession>A0A0C9RT68</accession>
<keyword evidence="6" id="KW-0333">Golgi apparatus</keyword>
<evidence type="ECO:0000256" key="2">
    <source>
        <dbReference type="ARBA" id="ARBA00006653"/>
    </source>
</evidence>
<evidence type="ECO:0000256" key="7">
    <source>
        <dbReference type="ARBA" id="ARBA00023136"/>
    </source>
</evidence>
<gene>
    <name evidence="8" type="primary">CG4848</name>
    <name evidence="8" type="ORF">g.22200</name>
</gene>
<sequence length="907" mass="103060">MSHNSKNYHDLDITKLFEEHTIKEIEQIQKKILVDIDWKKVELRTLVGERYRDLIQAADTIAEMKRTSGDVIQRIAGIEDKFRELQQKYLIGFKLDPPEKPIGRLKSDVFDSVVVQIKILVDIPEYIWSAIDARDILRASQLFILGQHINYSLTFEIGQSVLNERYPLVGKQWCIINNFRSIISGECSKTLQSLDLTPGVAANCLSSLVLMEKTSSKDLFEKIIQFRSKAIESIVKDESPHSVRHRIKLCVRLLMDTIVLIHSCFIKAAPHDEGLISHHIKSITIQEASTMLSQLDVSPQLLDKYLPSVTKNHKPFAKGEFKELSPSDVTSSLSQWFSWVKKFTSVSIRHLLNLVTSVRGLFTIREESIALELPSNWTNIWKDLSSPPLNFWTEFFHPLLTERVMELLKLRLETALGSLKTSIIDFLTKLPNEKFSSPEHDLQWLVWKDSPLDIPQKLSKSSSLDTKRSLLMKARGYSSNLVGLCESLDKDLHNLLSDLEQYLYESENVPVTQDLLSLTLSSVIDKFWDRTAIQEDLQRTSASLTERIVEFIRLECTSESPKFGKREINAIVMARFLQAMTSICPSLNKCFTLSKISGLTITNVKWQNVCDKMREETTNIWLIWVSCYREKLKSHLHRFLASESIDGLRIRSIVCEWERVTIEEEGEEGRRIKSEILVPYQPSVSLQKFLAAVTRDLNKVIPHTIPKKVVNEFSGNVVGELFGYFEGALEGEIRQKQAFQVLLDVKYVTMMLVPRESKQLVDRSQEICNRVLASIDPFDSDVFYPFIHVNVKKSVQRTLLIFGNLVPHLEQLHSVLGARGELVDSGKSISDPPGVLAVCSGAPWFPPLAVTVPSRNLPLIPVAIPDKTQRKKVPVKEHTRSDSTGSTIKSGAAAFFGAMGTDWFGSN</sequence>
<dbReference type="PANTHER" id="PTHR31658">
    <property type="entry name" value="CONSERVED OLIGOMERIC GOLGI COMPLEX SUBUNIT 1"/>
    <property type="match status" value="1"/>
</dbReference>
<reference evidence="8" key="1">
    <citation type="submission" date="2015-01" db="EMBL/GenBank/DDBJ databases">
        <title>Transcriptome Assembly of Fopius arisanus.</title>
        <authorList>
            <person name="Geib S."/>
        </authorList>
    </citation>
    <scope>NUCLEOTIDE SEQUENCE</scope>
</reference>
<comment type="similarity">
    <text evidence="2">Belongs to the COG1 family.</text>
</comment>
<dbReference type="Pfam" id="PF08700">
    <property type="entry name" value="VPS51_Exo84_N"/>
    <property type="match status" value="1"/>
</dbReference>
<dbReference type="GO" id="GO:0017119">
    <property type="term" value="C:Golgi transport complex"/>
    <property type="evidence" value="ECO:0007669"/>
    <property type="project" value="InterPro"/>
</dbReference>
<name>A0A0C9RT68_9HYME</name>
<dbReference type="AlphaFoldDB" id="A0A0C9RT68"/>
<proteinExistence type="inferred from homology"/>
<dbReference type="PANTHER" id="PTHR31658:SF0">
    <property type="entry name" value="CONSERVED OLIGOMERIC GOLGI COMPLEX SUBUNIT 1"/>
    <property type="match status" value="1"/>
</dbReference>
<organism evidence="8">
    <name type="scientific">Fopius arisanus</name>
    <dbReference type="NCBI Taxonomy" id="64838"/>
    <lineage>
        <taxon>Eukaryota</taxon>
        <taxon>Metazoa</taxon>
        <taxon>Ecdysozoa</taxon>
        <taxon>Arthropoda</taxon>
        <taxon>Hexapoda</taxon>
        <taxon>Insecta</taxon>
        <taxon>Pterygota</taxon>
        <taxon>Neoptera</taxon>
        <taxon>Endopterygota</taxon>
        <taxon>Hymenoptera</taxon>
        <taxon>Apocrita</taxon>
        <taxon>Ichneumonoidea</taxon>
        <taxon>Braconidae</taxon>
        <taxon>Opiinae</taxon>
        <taxon>Fopius</taxon>
    </lineage>
</organism>
<evidence type="ECO:0000256" key="1">
    <source>
        <dbReference type="ARBA" id="ARBA00004395"/>
    </source>
</evidence>
<keyword evidence="5" id="KW-0653">Protein transport</keyword>
<evidence type="ECO:0000256" key="5">
    <source>
        <dbReference type="ARBA" id="ARBA00022927"/>
    </source>
</evidence>
<dbReference type="InterPro" id="IPR033370">
    <property type="entry name" value="COG1"/>
</dbReference>
<evidence type="ECO:0000256" key="6">
    <source>
        <dbReference type="ARBA" id="ARBA00023034"/>
    </source>
</evidence>
<protein>
    <recommendedName>
        <fullName evidence="3">Conserved oligomeric Golgi complex subunit 1</fullName>
    </recommendedName>
</protein>
<dbReference type="GO" id="GO:0006891">
    <property type="term" value="P:intra-Golgi vesicle-mediated transport"/>
    <property type="evidence" value="ECO:0007669"/>
    <property type="project" value="InterPro"/>
</dbReference>
<comment type="subcellular location">
    <subcellularLocation>
        <location evidence="1">Golgi apparatus membrane</location>
        <topology evidence="1">Peripheral membrane protein</topology>
    </subcellularLocation>
</comment>
<dbReference type="GO" id="GO:0015031">
    <property type="term" value="P:protein transport"/>
    <property type="evidence" value="ECO:0007669"/>
    <property type="project" value="UniProtKB-KW"/>
</dbReference>